<feature type="domain" description="PTS EIIB type-1" evidence="13">
    <location>
        <begin position="450"/>
        <end position="530"/>
    </location>
</feature>
<dbReference type="PROSITE" id="PS51103">
    <property type="entry name" value="PTS_EIIC_TYPE_1"/>
    <property type="match status" value="1"/>
</dbReference>
<keyword evidence="8" id="KW-0418">Kinase</keyword>
<evidence type="ECO:0000256" key="7">
    <source>
        <dbReference type="ARBA" id="ARBA00022692"/>
    </source>
</evidence>
<feature type="transmembrane region" description="Helical" evidence="12">
    <location>
        <begin position="360"/>
        <end position="377"/>
    </location>
</feature>
<keyword evidence="16" id="KW-1185">Reference proteome</keyword>
<evidence type="ECO:0000256" key="12">
    <source>
        <dbReference type="SAM" id="Phobius"/>
    </source>
</evidence>
<feature type="transmembrane region" description="Helical" evidence="12">
    <location>
        <begin position="383"/>
        <end position="405"/>
    </location>
</feature>
<evidence type="ECO:0000259" key="14">
    <source>
        <dbReference type="PROSITE" id="PS51103"/>
    </source>
</evidence>
<feature type="transmembrane region" description="Helical" evidence="12">
    <location>
        <begin position="12"/>
        <end position="32"/>
    </location>
</feature>
<evidence type="ECO:0000256" key="2">
    <source>
        <dbReference type="ARBA" id="ARBA00022448"/>
    </source>
</evidence>
<protein>
    <submittedName>
        <fullName evidence="15">PTS alpha-glucoside transporter subunit IIBC</fullName>
    </submittedName>
</protein>
<evidence type="ECO:0000256" key="5">
    <source>
        <dbReference type="ARBA" id="ARBA00022679"/>
    </source>
</evidence>
<evidence type="ECO:0000256" key="9">
    <source>
        <dbReference type="ARBA" id="ARBA00022989"/>
    </source>
</evidence>
<evidence type="ECO:0000313" key="15">
    <source>
        <dbReference type="EMBL" id="KEZ90339.1"/>
    </source>
</evidence>
<dbReference type="OrthoDB" id="9764327at2"/>
<dbReference type="CDD" id="cd00212">
    <property type="entry name" value="PTS_IIB_glc"/>
    <property type="match status" value="1"/>
</dbReference>
<keyword evidence="2" id="KW-0813">Transport</keyword>
<dbReference type="InterPro" id="IPR050429">
    <property type="entry name" value="PTS_Glucose_EIICBA"/>
</dbReference>
<dbReference type="PROSITE" id="PS51098">
    <property type="entry name" value="PTS_EIIB_TYPE_1"/>
    <property type="match status" value="1"/>
</dbReference>
<proteinExistence type="predicted"/>
<feature type="transmembrane region" description="Helical" evidence="12">
    <location>
        <begin position="172"/>
        <end position="193"/>
    </location>
</feature>
<dbReference type="STRING" id="29354.IO98_10370"/>
<evidence type="ECO:0000259" key="13">
    <source>
        <dbReference type="PROSITE" id="PS51098"/>
    </source>
</evidence>
<reference evidence="15 16" key="1">
    <citation type="submission" date="2014-07" db="EMBL/GenBank/DDBJ databases">
        <title>Draft genome of Clostridium celerecrescens 152B isolated from sediments associated with methane hydrate from Krishna Godavari basin.</title>
        <authorList>
            <person name="Honkalas V.S."/>
            <person name="Dabir A.P."/>
            <person name="Arora P."/>
            <person name="Dhakephalkar P.K."/>
        </authorList>
    </citation>
    <scope>NUCLEOTIDE SEQUENCE [LARGE SCALE GENOMIC DNA]</scope>
    <source>
        <strain evidence="15 16">152B</strain>
    </source>
</reference>
<dbReference type="PANTHER" id="PTHR30009:SF12">
    <property type="entry name" value="PHOSPHOTRANSFERASE IIC COMPONENT GLVC"/>
    <property type="match status" value="1"/>
</dbReference>
<feature type="active site" description="Phosphocysteine intermediate; for EIIB activity" evidence="11">
    <location>
        <position position="472"/>
    </location>
</feature>
<dbReference type="PANTHER" id="PTHR30009">
    <property type="entry name" value="CYTOCHROME C-TYPE SYNTHESIS PROTEIN AND PTS TRANSMEMBRANE COMPONENT"/>
    <property type="match status" value="1"/>
</dbReference>
<evidence type="ECO:0000313" key="16">
    <source>
        <dbReference type="Proteomes" id="UP000028525"/>
    </source>
</evidence>
<evidence type="ECO:0000256" key="10">
    <source>
        <dbReference type="ARBA" id="ARBA00023136"/>
    </source>
</evidence>
<dbReference type="InterPro" id="IPR013013">
    <property type="entry name" value="PTS_EIIC_1"/>
</dbReference>
<feature type="transmembrane region" description="Helical" evidence="12">
    <location>
        <begin position="91"/>
        <end position="109"/>
    </location>
</feature>
<dbReference type="InterPro" id="IPR003352">
    <property type="entry name" value="PTS_EIIC"/>
</dbReference>
<evidence type="ECO:0000256" key="3">
    <source>
        <dbReference type="ARBA" id="ARBA00022475"/>
    </source>
</evidence>
<dbReference type="Gene3D" id="3.30.1360.60">
    <property type="entry name" value="Glucose permease domain IIB"/>
    <property type="match status" value="1"/>
</dbReference>
<feature type="domain" description="PTS EIIC type-1" evidence="14">
    <location>
        <begin position="1"/>
        <end position="417"/>
    </location>
</feature>
<dbReference type="GO" id="GO:0009401">
    <property type="term" value="P:phosphoenolpyruvate-dependent sugar phosphotransferase system"/>
    <property type="evidence" value="ECO:0007669"/>
    <property type="project" value="UniProtKB-KW"/>
</dbReference>
<keyword evidence="9 12" id="KW-1133">Transmembrane helix</keyword>
<evidence type="ECO:0000256" key="11">
    <source>
        <dbReference type="PROSITE-ProRule" id="PRU00421"/>
    </source>
</evidence>
<evidence type="ECO:0000256" key="1">
    <source>
        <dbReference type="ARBA" id="ARBA00004651"/>
    </source>
</evidence>
<keyword evidence="7 12" id="KW-0812">Transmembrane</keyword>
<dbReference type="InterPro" id="IPR001996">
    <property type="entry name" value="PTS_IIB_1"/>
</dbReference>
<feature type="transmembrane region" description="Helical" evidence="12">
    <location>
        <begin position="327"/>
        <end position="353"/>
    </location>
</feature>
<feature type="transmembrane region" description="Helical" evidence="12">
    <location>
        <begin position="129"/>
        <end position="151"/>
    </location>
</feature>
<keyword evidence="5" id="KW-0808">Transferase</keyword>
<feature type="transmembrane region" description="Helical" evidence="12">
    <location>
        <begin position="61"/>
        <end position="79"/>
    </location>
</feature>
<dbReference type="InterPro" id="IPR018113">
    <property type="entry name" value="PTrfase_EIIB_Cys"/>
</dbReference>
<dbReference type="GO" id="GO:0090563">
    <property type="term" value="F:protein-phosphocysteine-sugar phosphotransferase activity"/>
    <property type="evidence" value="ECO:0007669"/>
    <property type="project" value="TreeGrafter"/>
</dbReference>
<comment type="caution">
    <text evidence="15">The sequence shown here is derived from an EMBL/GenBank/DDBJ whole genome shotgun (WGS) entry which is preliminary data.</text>
</comment>
<dbReference type="AlphaFoldDB" id="A0A084JN05"/>
<dbReference type="Pfam" id="PF02378">
    <property type="entry name" value="PTS_EIIC"/>
    <property type="match status" value="1"/>
</dbReference>
<feature type="transmembrane region" description="Helical" evidence="12">
    <location>
        <begin position="199"/>
        <end position="220"/>
    </location>
</feature>
<evidence type="ECO:0000256" key="8">
    <source>
        <dbReference type="ARBA" id="ARBA00022777"/>
    </source>
</evidence>
<comment type="subcellular location">
    <subcellularLocation>
        <location evidence="1">Cell membrane</location>
        <topology evidence="1">Multi-pass membrane protein</topology>
    </subcellularLocation>
</comment>
<dbReference type="EMBL" id="JPME01000012">
    <property type="protein sequence ID" value="KEZ90339.1"/>
    <property type="molecule type" value="Genomic_DNA"/>
</dbReference>
<dbReference type="Pfam" id="PF00367">
    <property type="entry name" value="PTS_EIIB"/>
    <property type="match status" value="1"/>
</dbReference>
<dbReference type="GO" id="GO:0005886">
    <property type="term" value="C:plasma membrane"/>
    <property type="evidence" value="ECO:0007669"/>
    <property type="project" value="UniProtKB-SubCell"/>
</dbReference>
<sequence length="530" mass="58380">MQQSIQRFGGAMFTPVLFFAVFGIIVGLTALLKNPLVVGEIANTDTTFFKVMDVINVGANAVFKQMPLLFCIGLPVALAKKQQARAVLEAFVIYIIFIYFVSTMLMYWGPSFGVDFDSVARTSGLATIAGIRTLDMGIVGALIISGISVWLHNKLFDKELPKYVETFRGSPFVVLVGYFLMIPAALLACLIWPRVQSLIGNMQTFLIGSGTFGVFLYTMLERMLIPLGLHHFIYAPFLYDSAVVAGGIKAYWVEHLPEYATMTGSLRSFFPEGGFALTGMGKMFAPFGISLAFYSTARPERRKKILAILVPVLITAVFTGITEPLEFTFLFVAPLLFVVHAFLSAAMAAITFMFGITGDFSLGLIQNATLNWLPLGATQWASYLIQIAIGIVFVGIYFVLFRFLILKFNLKTPGREDGDAETKLYTKADYREKTGQITGANVESGLSIHAQQAAAYLEGLGGQENIEDVTNCATRLRVTVKDPGKVLAREYFTEKGAYGLVAKDHSYQVIVGLTVPTVREEFEKIIHIKE</sequence>
<feature type="transmembrane region" description="Helical" evidence="12">
    <location>
        <begin position="273"/>
        <end position="293"/>
    </location>
</feature>
<evidence type="ECO:0000256" key="6">
    <source>
        <dbReference type="ARBA" id="ARBA00022683"/>
    </source>
</evidence>
<evidence type="ECO:0000256" key="4">
    <source>
        <dbReference type="ARBA" id="ARBA00022597"/>
    </source>
</evidence>
<organism evidence="15 16">
    <name type="scientific">Lacrimispora celerecrescens</name>
    <dbReference type="NCBI Taxonomy" id="29354"/>
    <lineage>
        <taxon>Bacteria</taxon>
        <taxon>Bacillati</taxon>
        <taxon>Bacillota</taxon>
        <taxon>Clostridia</taxon>
        <taxon>Lachnospirales</taxon>
        <taxon>Lachnospiraceae</taxon>
        <taxon>Lacrimispora</taxon>
    </lineage>
</organism>
<keyword evidence="3" id="KW-1003">Cell membrane</keyword>
<dbReference type="NCBIfam" id="TIGR02005">
    <property type="entry name" value="PTS-IIBC-alpha"/>
    <property type="match status" value="1"/>
</dbReference>
<dbReference type="GO" id="GO:0016301">
    <property type="term" value="F:kinase activity"/>
    <property type="evidence" value="ECO:0007669"/>
    <property type="project" value="UniProtKB-KW"/>
</dbReference>
<dbReference type="Proteomes" id="UP000028525">
    <property type="component" value="Unassembled WGS sequence"/>
</dbReference>
<dbReference type="NCBIfam" id="TIGR00826">
    <property type="entry name" value="EIIB_glc"/>
    <property type="match status" value="1"/>
</dbReference>
<gene>
    <name evidence="15" type="ORF">IO98_10370</name>
</gene>
<dbReference type="PROSITE" id="PS01035">
    <property type="entry name" value="PTS_EIIB_TYPE_1_CYS"/>
    <property type="match status" value="1"/>
</dbReference>
<name>A0A084JN05_9FIRM</name>
<feature type="transmembrane region" description="Helical" evidence="12">
    <location>
        <begin position="305"/>
        <end position="321"/>
    </location>
</feature>
<keyword evidence="4" id="KW-0762">Sugar transport</keyword>
<accession>A0A084JN05</accession>
<keyword evidence="10 12" id="KW-0472">Membrane</keyword>
<dbReference type="GO" id="GO:0008982">
    <property type="term" value="F:protein-N(PI)-phosphohistidine-sugar phosphotransferase activity"/>
    <property type="evidence" value="ECO:0007669"/>
    <property type="project" value="InterPro"/>
</dbReference>
<feature type="transmembrane region" description="Helical" evidence="12">
    <location>
        <begin position="232"/>
        <end position="253"/>
    </location>
</feature>
<dbReference type="InterPro" id="IPR010975">
    <property type="entry name" value="PTS_IIBC_a_glc"/>
</dbReference>
<dbReference type="InterPro" id="IPR036878">
    <property type="entry name" value="Glu_permease_IIB"/>
</dbReference>
<keyword evidence="6" id="KW-0598">Phosphotransferase system</keyword>
<dbReference type="SUPFAM" id="SSF55604">
    <property type="entry name" value="Glucose permease domain IIB"/>
    <property type="match status" value="1"/>
</dbReference>